<reference evidence="1" key="2">
    <citation type="journal article" date="2023" name="BMC Genomics">
        <title>Pest status, molecular evolution, and epigenetic factors derived from the genome assembly of Frankliniella fusca, a thysanopteran phytovirus vector.</title>
        <authorList>
            <person name="Catto M.A."/>
            <person name="Labadie P.E."/>
            <person name="Jacobson A.L."/>
            <person name="Kennedy G.G."/>
            <person name="Srinivasan R."/>
            <person name="Hunt B.G."/>
        </authorList>
    </citation>
    <scope>NUCLEOTIDE SEQUENCE</scope>
    <source>
        <strain evidence="1">PL_HMW_Pooled</strain>
    </source>
</reference>
<comment type="caution">
    <text evidence="1">The sequence shown here is derived from an EMBL/GenBank/DDBJ whole genome shotgun (WGS) entry which is preliminary data.</text>
</comment>
<keyword evidence="1" id="KW-0547">Nucleotide-binding</keyword>
<keyword evidence="2" id="KW-1185">Reference proteome</keyword>
<evidence type="ECO:0000313" key="2">
    <source>
        <dbReference type="Proteomes" id="UP001219518"/>
    </source>
</evidence>
<dbReference type="AlphaFoldDB" id="A0AAE1LU66"/>
<proteinExistence type="predicted"/>
<gene>
    <name evidence="1" type="ORF">KUF71_024891</name>
</gene>
<evidence type="ECO:0000313" key="1">
    <source>
        <dbReference type="EMBL" id="KAK3930979.1"/>
    </source>
</evidence>
<protein>
    <submittedName>
        <fullName evidence="1">Iron(3+)-hydroxamate import ATP-binding protein FhuC</fullName>
    </submittedName>
</protein>
<name>A0AAE1LU66_9NEOP</name>
<reference evidence="1" key="1">
    <citation type="submission" date="2021-07" db="EMBL/GenBank/DDBJ databases">
        <authorList>
            <person name="Catto M.A."/>
            <person name="Jacobson A."/>
            <person name="Kennedy G."/>
            <person name="Labadie P."/>
            <person name="Hunt B.G."/>
            <person name="Srinivasan R."/>
        </authorList>
    </citation>
    <scope>NUCLEOTIDE SEQUENCE</scope>
    <source>
        <strain evidence="1">PL_HMW_Pooled</strain>
        <tissue evidence="1">Head</tissue>
    </source>
</reference>
<accession>A0AAE1LU66</accession>
<sequence>MVLKELYDLILMSERIRLRFATQTSHVIDPRVDNYKWYNLKKDKNMKLIPRLPLLPLIGWGQFPSRGFRERSREGDRRGAVPWELERTPKVSLCVPRCS</sequence>
<organism evidence="1 2">
    <name type="scientific">Frankliniella fusca</name>
    <dbReference type="NCBI Taxonomy" id="407009"/>
    <lineage>
        <taxon>Eukaryota</taxon>
        <taxon>Metazoa</taxon>
        <taxon>Ecdysozoa</taxon>
        <taxon>Arthropoda</taxon>
        <taxon>Hexapoda</taxon>
        <taxon>Insecta</taxon>
        <taxon>Pterygota</taxon>
        <taxon>Neoptera</taxon>
        <taxon>Paraneoptera</taxon>
        <taxon>Thysanoptera</taxon>
        <taxon>Terebrantia</taxon>
        <taxon>Thripoidea</taxon>
        <taxon>Thripidae</taxon>
        <taxon>Frankliniella</taxon>
    </lineage>
</organism>
<keyword evidence="1" id="KW-0067">ATP-binding</keyword>
<dbReference type="EMBL" id="JAHWGI010001416">
    <property type="protein sequence ID" value="KAK3930979.1"/>
    <property type="molecule type" value="Genomic_DNA"/>
</dbReference>
<dbReference type="Proteomes" id="UP001219518">
    <property type="component" value="Unassembled WGS sequence"/>
</dbReference>
<dbReference type="GO" id="GO:0005524">
    <property type="term" value="F:ATP binding"/>
    <property type="evidence" value="ECO:0007669"/>
    <property type="project" value="UniProtKB-KW"/>
</dbReference>